<name>A0A067MY66_BOTB1</name>
<dbReference type="Pfam" id="PF09637">
    <property type="entry name" value="Med18"/>
    <property type="match status" value="1"/>
</dbReference>
<dbReference type="InParanoid" id="A0A067MY66"/>
<dbReference type="GO" id="GO:0006357">
    <property type="term" value="P:regulation of transcription by RNA polymerase II"/>
    <property type="evidence" value="ECO:0007669"/>
    <property type="project" value="InterPro"/>
</dbReference>
<evidence type="ECO:0000313" key="2">
    <source>
        <dbReference type="EMBL" id="KDQ20698.1"/>
    </source>
</evidence>
<comment type="subcellular location">
    <subcellularLocation>
        <location evidence="1">Nucleus</location>
    </subcellularLocation>
</comment>
<proteinExistence type="inferred from homology"/>
<reference evidence="3" key="1">
    <citation type="journal article" date="2014" name="Proc. Natl. Acad. Sci. U.S.A.">
        <title>Extensive sampling of basidiomycete genomes demonstrates inadequacy of the white-rot/brown-rot paradigm for wood decay fungi.</title>
        <authorList>
            <person name="Riley R."/>
            <person name="Salamov A.A."/>
            <person name="Brown D.W."/>
            <person name="Nagy L.G."/>
            <person name="Floudas D."/>
            <person name="Held B.W."/>
            <person name="Levasseur A."/>
            <person name="Lombard V."/>
            <person name="Morin E."/>
            <person name="Otillar R."/>
            <person name="Lindquist E.A."/>
            <person name="Sun H."/>
            <person name="LaButti K.M."/>
            <person name="Schmutz J."/>
            <person name="Jabbour D."/>
            <person name="Luo H."/>
            <person name="Baker S.E."/>
            <person name="Pisabarro A.G."/>
            <person name="Walton J.D."/>
            <person name="Blanchette R.A."/>
            <person name="Henrissat B."/>
            <person name="Martin F."/>
            <person name="Cullen D."/>
            <person name="Hibbett D.S."/>
            <person name="Grigoriev I.V."/>
        </authorList>
    </citation>
    <scope>NUCLEOTIDE SEQUENCE [LARGE SCALE GENOMIC DNA]</scope>
    <source>
        <strain evidence="3">FD-172 SS1</strain>
    </source>
</reference>
<keyword evidence="1" id="KW-0805">Transcription regulation</keyword>
<keyword evidence="1" id="KW-0539">Nucleus</keyword>
<comment type="similarity">
    <text evidence="1">Belongs to the Mediator complex subunit 18 family.</text>
</comment>
<evidence type="ECO:0000313" key="3">
    <source>
        <dbReference type="Proteomes" id="UP000027195"/>
    </source>
</evidence>
<dbReference type="InterPro" id="IPR019095">
    <property type="entry name" value="Mediator_Med18"/>
</dbReference>
<gene>
    <name evidence="1" type="primary">MED18</name>
    <name evidence="2" type="ORF">BOTBODRAFT_100794</name>
</gene>
<dbReference type="EMBL" id="KL198017">
    <property type="protein sequence ID" value="KDQ20698.1"/>
    <property type="molecule type" value="Genomic_DNA"/>
</dbReference>
<dbReference type="Gene3D" id="2.40.320.10">
    <property type="entry name" value="Hypothetical Protein Pfu-838710-001"/>
    <property type="match status" value="1"/>
</dbReference>
<sequence>MASNQQALYEVILFGQITDPDSRFSQQVLNRFTLRTDSSKSLHWREIIVQRVHRQPEDEGVLVTLRKDLLESQSPETGTLCTHLKPEPARLHPEATVRQATYCPITHGNGPAFASALGYRSKEEVYKRGYEFTRGSITIHMTQTDVVHPETREILRAPETAAWHVEVKARPIRNTQETPLSEQVEAVLEFKSSMKGLIDLDRIDIIAQAQNRP</sequence>
<dbReference type="GO" id="GO:0003712">
    <property type="term" value="F:transcription coregulator activity"/>
    <property type="evidence" value="ECO:0007669"/>
    <property type="project" value="InterPro"/>
</dbReference>
<keyword evidence="1" id="KW-0010">Activator</keyword>
<dbReference type="OrthoDB" id="10018982at2759"/>
<accession>A0A067MY66</accession>
<comment type="subunit">
    <text evidence="1">Component of the Mediator complex.</text>
</comment>
<protein>
    <recommendedName>
        <fullName evidence="1">Mediator of RNA polymerase II transcription subunit 18</fullName>
    </recommendedName>
    <alternativeName>
        <fullName evidence="1">Mediator complex subunit 18</fullName>
    </alternativeName>
</protein>
<comment type="function">
    <text evidence="1">Component of the Mediator complex, a coactivator involved in the regulated transcription of nearly all RNA polymerase II-dependent genes. Mediator functions as a bridge to convey information from gene-specific regulatory proteins to the basal RNA polymerase II transcription machinery. Mediator is recruited to promoters by direct interactions with regulatory proteins and serves as a scaffold for the assembly of a functional preinitiation complex with RNA polymerase II and the general transcription factors.</text>
</comment>
<keyword evidence="1" id="KW-0804">Transcription</keyword>
<dbReference type="STRING" id="930990.A0A067MY66"/>
<organism evidence="2 3">
    <name type="scientific">Botryobasidium botryosum (strain FD-172 SS1)</name>
    <dbReference type="NCBI Taxonomy" id="930990"/>
    <lineage>
        <taxon>Eukaryota</taxon>
        <taxon>Fungi</taxon>
        <taxon>Dikarya</taxon>
        <taxon>Basidiomycota</taxon>
        <taxon>Agaricomycotina</taxon>
        <taxon>Agaricomycetes</taxon>
        <taxon>Cantharellales</taxon>
        <taxon>Botryobasidiaceae</taxon>
        <taxon>Botryobasidium</taxon>
    </lineage>
</organism>
<dbReference type="AlphaFoldDB" id="A0A067MY66"/>
<evidence type="ECO:0000256" key="1">
    <source>
        <dbReference type="RuleBase" id="RU364150"/>
    </source>
</evidence>
<dbReference type="Proteomes" id="UP000027195">
    <property type="component" value="Unassembled WGS sequence"/>
</dbReference>
<dbReference type="GO" id="GO:0016592">
    <property type="term" value="C:mediator complex"/>
    <property type="evidence" value="ECO:0007669"/>
    <property type="project" value="InterPro"/>
</dbReference>
<keyword evidence="3" id="KW-1185">Reference proteome</keyword>
<dbReference type="HOGENOM" id="CLU_117750_0_0_1"/>